<dbReference type="AlphaFoldDB" id="A0AAN6UFL3"/>
<evidence type="ECO:0000256" key="2">
    <source>
        <dbReference type="SAM" id="MobiDB-lite"/>
    </source>
</evidence>
<evidence type="ECO:0000256" key="1">
    <source>
        <dbReference type="ARBA" id="ARBA00023242"/>
    </source>
</evidence>
<gene>
    <name evidence="4" type="ORF">BT67DRAFT_444205</name>
</gene>
<accession>A0AAN6UFL3</accession>
<dbReference type="Gene3D" id="4.10.240.10">
    <property type="entry name" value="Zn(2)-C6 fungal-type DNA-binding domain"/>
    <property type="match status" value="1"/>
</dbReference>
<dbReference type="SUPFAM" id="SSF57701">
    <property type="entry name" value="Zn2/Cys6 DNA-binding domain"/>
    <property type="match status" value="1"/>
</dbReference>
<keyword evidence="5" id="KW-1185">Reference proteome</keyword>
<comment type="caution">
    <text evidence="4">The sequence shown here is derived from an EMBL/GenBank/DDBJ whole genome shotgun (WGS) entry which is preliminary data.</text>
</comment>
<feature type="domain" description="Zn(2)-C6 fungal-type" evidence="3">
    <location>
        <begin position="12"/>
        <end position="42"/>
    </location>
</feature>
<dbReference type="Proteomes" id="UP001304895">
    <property type="component" value="Unassembled WGS sequence"/>
</dbReference>
<dbReference type="PROSITE" id="PS00463">
    <property type="entry name" value="ZN2_CY6_FUNGAL_1"/>
    <property type="match status" value="1"/>
</dbReference>
<sequence length="414" mass="45578">MLRRSHKKSRAGCLECKRRHVKCDEQRPRCIICTLSDRECGYPPQTASITKELPTPPAPSTTSTVSAPSTATAPNPSNPPPTITTRDACPVAGVPLPELASRGSKSPSAAQPSPEVNLGHMELLILFNFAEHAPELNVEMHEFSSSLLFKCALEAPYLMHQILAVSARRQAVLKPDRADYFLEHAMHLQTKGVSIYNGTAAKAQIDQTNCAALLLFCSLLGRHLLADLLAKRDADFDTFLTRFLELLSISRGLMAMSVAAWDLLLQSDIRHLVIWALGIAQTAPQGNHCAGLQRLVAESKDLTPNAKEACMGAIACLQVGFDSLLGPDTRNQRFLMVFMWAPAMPHEFADLLSQRRPEALAIMGYWALLLHRSRELWHVADSGSYLLNSISQHLGQSWEQWLSWPLSMLAADSG</sequence>
<keyword evidence="1" id="KW-0539">Nucleus</keyword>
<dbReference type="InterPro" id="IPR053157">
    <property type="entry name" value="Sterol_Uptake_Regulator"/>
</dbReference>
<dbReference type="CDD" id="cd00067">
    <property type="entry name" value="GAL4"/>
    <property type="match status" value="1"/>
</dbReference>
<reference evidence="4" key="2">
    <citation type="submission" date="2023-05" db="EMBL/GenBank/DDBJ databases">
        <authorList>
            <consortium name="Lawrence Berkeley National Laboratory"/>
            <person name="Steindorff A."/>
            <person name="Hensen N."/>
            <person name="Bonometti L."/>
            <person name="Westerberg I."/>
            <person name="Brannstrom I.O."/>
            <person name="Guillou S."/>
            <person name="Cros-Aarteil S."/>
            <person name="Calhoun S."/>
            <person name="Haridas S."/>
            <person name="Kuo A."/>
            <person name="Mondo S."/>
            <person name="Pangilinan J."/>
            <person name="Riley R."/>
            <person name="Labutti K."/>
            <person name="Andreopoulos B."/>
            <person name="Lipzen A."/>
            <person name="Chen C."/>
            <person name="Yanf M."/>
            <person name="Daum C."/>
            <person name="Ng V."/>
            <person name="Clum A."/>
            <person name="Ohm R."/>
            <person name="Martin F."/>
            <person name="Silar P."/>
            <person name="Natvig D."/>
            <person name="Lalanne C."/>
            <person name="Gautier V."/>
            <person name="Ament-Velasquez S.L."/>
            <person name="Kruys A."/>
            <person name="Hutchinson M.I."/>
            <person name="Powell A.J."/>
            <person name="Barry K."/>
            <person name="Miller A.N."/>
            <person name="Grigoriev I.V."/>
            <person name="Debuchy R."/>
            <person name="Gladieux P."/>
            <person name="Thoren M.H."/>
            <person name="Johannesson H."/>
        </authorList>
    </citation>
    <scope>NUCLEOTIDE SEQUENCE</scope>
    <source>
        <strain evidence="4">CBS 123565</strain>
    </source>
</reference>
<proteinExistence type="predicted"/>
<dbReference type="GO" id="GO:0008270">
    <property type="term" value="F:zinc ion binding"/>
    <property type="evidence" value="ECO:0007669"/>
    <property type="project" value="InterPro"/>
</dbReference>
<protein>
    <recommendedName>
        <fullName evidence="3">Zn(2)-C6 fungal-type domain-containing protein</fullName>
    </recommendedName>
</protein>
<evidence type="ECO:0000313" key="4">
    <source>
        <dbReference type="EMBL" id="KAK4132088.1"/>
    </source>
</evidence>
<dbReference type="SMART" id="SM00066">
    <property type="entry name" value="GAL4"/>
    <property type="match status" value="1"/>
</dbReference>
<dbReference type="InterPro" id="IPR001138">
    <property type="entry name" value="Zn2Cys6_DnaBD"/>
</dbReference>
<feature type="region of interest" description="Disordered" evidence="2">
    <location>
        <begin position="46"/>
        <end position="114"/>
    </location>
</feature>
<dbReference type="InterPro" id="IPR036864">
    <property type="entry name" value="Zn2-C6_fun-type_DNA-bd_sf"/>
</dbReference>
<dbReference type="GO" id="GO:0001228">
    <property type="term" value="F:DNA-binding transcription activator activity, RNA polymerase II-specific"/>
    <property type="evidence" value="ECO:0007669"/>
    <property type="project" value="TreeGrafter"/>
</dbReference>
<reference evidence="4" key="1">
    <citation type="journal article" date="2023" name="Mol. Phylogenet. Evol.">
        <title>Genome-scale phylogeny and comparative genomics of the fungal order Sordariales.</title>
        <authorList>
            <person name="Hensen N."/>
            <person name="Bonometti L."/>
            <person name="Westerberg I."/>
            <person name="Brannstrom I.O."/>
            <person name="Guillou S."/>
            <person name="Cros-Aarteil S."/>
            <person name="Calhoun S."/>
            <person name="Haridas S."/>
            <person name="Kuo A."/>
            <person name="Mondo S."/>
            <person name="Pangilinan J."/>
            <person name="Riley R."/>
            <person name="LaButti K."/>
            <person name="Andreopoulos B."/>
            <person name="Lipzen A."/>
            <person name="Chen C."/>
            <person name="Yan M."/>
            <person name="Daum C."/>
            <person name="Ng V."/>
            <person name="Clum A."/>
            <person name="Steindorff A."/>
            <person name="Ohm R.A."/>
            <person name="Martin F."/>
            <person name="Silar P."/>
            <person name="Natvig D.O."/>
            <person name="Lalanne C."/>
            <person name="Gautier V."/>
            <person name="Ament-Velasquez S.L."/>
            <person name="Kruys A."/>
            <person name="Hutchinson M.I."/>
            <person name="Powell A.J."/>
            <person name="Barry K."/>
            <person name="Miller A.N."/>
            <person name="Grigoriev I.V."/>
            <person name="Debuchy R."/>
            <person name="Gladieux P."/>
            <person name="Hiltunen Thoren M."/>
            <person name="Johannesson H."/>
        </authorList>
    </citation>
    <scope>NUCLEOTIDE SEQUENCE</scope>
    <source>
        <strain evidence="4">CBS 123565</strain>
    </source>
</reference>
<dbReference type="PROSITE" id="PS50048">
    <property type="entry name" value="ZN2_CY6_FUNGAL_2"/>
    <property type="match status" value="1"/>
</dbReference>
<dbReference type="PANTHER" id="PTHR47784">
    <property type="entry name" value="STEROL UPTAKE CONTROL PROTEIN 2"/>
    <property type="match status" value="1"/>
</dbReference>
<evidence type="ECO:0000259" key="3">
    <source>
        <dbReference type="PROSITE" id="PS50048"/>
    </source>
</evidence>
<dbReference type="Pfam" id="PF00172">
    <property type="entry name" value="Zn_clus"/>
    <property type="match status" value="1"/>
</dbReference>
<name>A0AAN6UFL3_9PEZI</name>
<evidence type="ECO:0000313" key="5">
    <source>
        <dbReference type="Proteomes" id="UP001304895"/>
    </source>
</evidence>
<feature type="compositionally biased region" description="Low complexity" evidence="2">
    <location>
        <begin position="60"/>
        <end position="75"/>
    </location>
</feature>
<dbReference type="EMBL" id="MU853420">
    <property type="protein sequence ID" value="KAK4132088.1"/>
    <property type="molecule type" value="Genomic_DNA"/>
</dbReference>
<organism evidence="4 5">
    <name type="scientific">Trichocladium antarcticum</name>
    <dbReference type="NCBI Taxonomy" id="1450529"/>
    <lineage>
        <taxon>Eukaryota</taxon>
        <taxon>Fungi</taxon>
        <taxon>Dikarya</taxon>
        <taxon>Ascomycota</taxon>
        <taxon>Pezizomycotina</taxon>
        <taxon>Sordariomycetes</taxon>
        <taxon>Sordariomycetidae</taxon>
        <taxon>Sordariales</taxon>
        <taxon>Chaetomiaceae</taxon>
        <taxon>Trichocladium</taxon>
    </lineage>
</organism>
<dbReference type="PANTHER" id="PTHR47784:SF4">
    <property type="entry name" value="ZN(II)2CYS6 TRANSCRIPTION FACTOR (EUROFUNG)"/>
    <property type="match status" value="1"/>
</dbReference>